<evidence type="ECO:0000313" key="3">
    <source>
        <dbReference type="Proteomes" id="UP000198651"/>
    </source>
</evidence>
<keyword evidence="1" id="KW-0812">Transmembrane</keyword>
<dbReference type="AlphaFoldDB" id="A0A0S4M569"/>
<keyword evidence="3" id="KW-1185">Reference proteome</keyword>
<feature type="transmembrane region" description="Helical" evidence="1">
    <location>
        <begin position="120"/>
        <end position="139"/>
    </location>
</feature>
<dbReference type="Proteomes" id="UP000198651">
    <property type="component" value="Chromosome I"/>
</dbReference>
<accession>A0A0S4M569</accession>
<evidence type="ECO:0000313" key="2">
    <source>
        <dbReference type="EMBL" id="CUT18352.1"/>
    </source>
</evidence>
<reference evidence="3" key="1">
    <citation type="submission" date="2015-11" db="EMBL/GenBank/DDBJ databases">
        <authorList>
            <person name="Seth-Smith H.M.B."/>
        </authorList>
    </citation>
    <scope>NUCLEOTIDE SEQUENCE [LARGE SCALE GENOMIC DNA]</scope>
    <source>
        <strain evidence="3">2013Ark11</strain>
    </source>
</reference>
<name>A0A0S4M569_9BURK</name>
<proteinExistence type="predicted"/>
<evidence type="ECO:0000256" key="1">
    <source>
        <dbReference type="SAM" id="Phobius"/>
    </source>
</evidence>
<protein>
    <submittedName>
        <fullName evidence="2">Putative membrane protein (Partial)</fullName>
    </submittedName>
</protein>
<gene>
    <name evidence="2" type="ORF">Ark11_1557</name>
</gene>
<sequence>MLALANSGCLTGGCDLGDTCDRDGIVSGECSSVIYAEECKLPESGLSLSGIIKLKRLIFPLFMLSMIDSSYRNITNVYKNCGIGSEYLNMSSVYCKSINKYIIGMAPDNDIIVDGWPVEVILLFCSLILFLGIVVDFVLGKCRSSRRMQS</sequence>
<organism evidence="2 3">
    <name type="scientific">Candidatus Ichthyocystis hellenicum</name>
    <dbReference type="NCBI Taxonomy" id="1561003"/>
    <lineage>
        <taxon>Bacteria</taxon>
        <taxon>Pseudomonadati</taxon>
        <taxon>Pseudomonadota</taxon>
        <taxon>Betaproteobacteria</taxon>
        <taxon>Burkholderiales</taxon>
        <taxon>Candidatus Ichthyocystis</taxon>
    </lineage>
</organism>
<keyword evidence="1" id="KW-0472">Membrane</keyword>
<keyword evidence="1" id="KW-1133">Transmembrane helix</keyword>
<dbReference type="EMBL" id="LN906597">
    <property type="protein sequence ID" value="CUT18352.1"/>
    <property type="molecule type" value="Genomic_DNA"/>
</dbReference>